<keyword evidence="2" id="KW-1185">Reference proteome</keyword>
<evidence type="ECO:0000313" key="2">
    <source>
        <dbReference type="Proteomes" id="UP000585474"/>
    </source>
</evidence>
<proteinExistence type="predicted"/>
<protein>
    <submittedName>
        <fullName evidence="1">Uncharacterized protein</fullName>
    </submittedName>
</protein>
<dbReference type="Proteomes" id="UP000585474">
    <property type="component" value="Unassembled WGS sequence"/>
</dbReference>
<dbReference type="AlphaFoldDB" id="A0A7J0FQC5"/>
<name>A0A7J0FQC5_9ERIC</name>
<evidence type="ECO:0000313" key="1">
    <source>
        <dbReference type="EMBL" id="GFZ00923.1"/>
    </source>
</evidence>
<accession>A0A7J0FQC5</accession>
<gene>
    <name evidence="1" type="ORF">Acr_14g0005580</name>
</gene>
<sequence length="54" mass="5472">MDLTISKRVRLGCDCATGALSSHRLVAALLWLVAPAAVAALPDAATVPAVATRS</sequence>
<dbReference type="EMBL" id="BJWL01000014">
    <property type="protein sequence ID" value="GFZ00923.1"/>
    <property type="molecule type" value="Genomic_DNA"/>
</dbReference>
<reference evidence="1 2" key="1">
    <citation type="submission" date="2019-07" db="EMBL/GenBank/DDBJ databases">
        <title>De Novo Assembly of kiwifruit Actinidia rufa.</title>
        <authorList>
            <person name="Sugita-Konishi S."/>
            <person name="Sato K."/>
            <person name="Mori E."/>
            <person name="Abe Y."/>
            <person name="Kisaki G."/>
            <person name="Hamano K."/>
            <person name="Suezawa K."/>
            <person name="Otani M."/>
            <person name="Fukuda T."/>
            <person name="Manabe T."/>
            <person name="Gomi K."/>
            <person name="Tabuchi M."/>
            <person name="Akimitsu K."/>
            <person name="Kataoka I."/>
        </authorList>
    </citation>
    <scope>NUCLEOTIDE SEQUENCE [LARGE SCALE GENOMIC DNA]</scope>
    <source>
        <strain evidence="2">cv. Fuchu</strain>
    </source>
</reference>
<organism evidence="1 2">
    <name type="scientific">Actinidia rufa</name>
    <dbReference type="NCBI Taxonomy" id="165716"/>
    <lineage>
        <taxon>Eukaryota</taxon>
        <taxon>Viridiplantae</taxon>
        <taxon>Streptophyta</taxon>
        <taxon>Embryophyta</taxon>
        <taxon>Tracheophyta</taxon>
        <taxon>Spermatophyta</taxon>
        <taxon>Magnoliopsida</taxon>
        <taxon>eudicotyledons</taxon>
        <taxon>Gunneridae</taxon>
        <taxon>Pentapetalae</taxon>
        <taxon>asterids</taxon>
        <taxon>Ericales</taxon>
        <taxon>Actinidiaceae</taxon>
        <taxon>Actinidia</taxon>
    </lineage>
</organism>
<comment type="caution">
    <text evidence="1">The sequence shown here is derived from an EMBL/GenBank/DDBJ whole genome shotgun (WGS) entry which is preliminary data.</text>
</comment>